<evidence type="ECO:0000256" key="3">
    <source>
        <dbReference type="ARBA" id="ARBA00024042"/>
    </source>
</evidence>
<dbReference type="InterPro" id="IPR013785">
    <property type="entry name" value="Aldolase_TIM"/>
</dbReference>
<dbReference type="Proteomes" id="UP000183015">
    <property type="component" value="Unassembled WGS sequence"/>
</dbReference>
<dbReference type="InterPro" id="IPR012133">
    <property type="entry name" value="Alpha-hydoxy_acid_DH_FMN"/>
</dbReference>
<comment type="similarity">
    <text evidence="3">Belongs to the FMN-dependent alpha-hydroxy acid dehydrogenase family.</text>
</comment>
<feature type="binding site" evidence="5">
    <location>
        <position position="261"/>
    </location>
    <ligand>
        <name>FMN</name>
        <dbReference type="ChEBI" id="CHEBI:58210"/>
    </ligand>
</feature>
<feature type="active site" description="Proton acceptor" evidence="4">
    <location>
        <position position="285"/>
    </location>
</feature>
<keyword evidence="7" id="KW-0413">Isomerase</keyword>
<dbReference type="Pfam" id="PF01070">
    <property type="entry name" value="FMN_dh"/>
    <property type="match status" value="1"/>
</dbReference>
<evidence type="ECO:0000256" key="1">
    <source>
        <dbReference type="ARBA" id="ARBA00001917"/>
    </source>
</evidence>
<feature type="binding site" evidence="5">
    <location>
        <position position="46"/>
    </location>
    <ligand>
        <name>glyoxylate</name>
        <dbReference type="ChEBI" id="CHEBI:36655"/>
    </ligand>
</feature>
<feature type="binding site" evidence="5">
    <location>
        <begin position="338"/>
        <end position="339"/>
    </location>
    <ligand>
        <name>FMN</name>
        <dbReference type="ChEBI" id="CHEBI:58210"/>
    </ligand>
</feature>
<feature type="binding site" evidence="5">
    <location>
        <position position="152"/>
    </location>
    <ligand>
        <name>FMN</name>
        <dbReference type="ChEBI" id="CHEBI:58210"/>
    </ligand>
</feature>
<dbReference type="OrthoDB" id="9770452at2"/>
<evidence type="ECO:0000256" key="4">
    <source>
        <dbReference type="PIRSR" id="PIRSR000138-1"/>
    </source>
</evidence>
<feature type="binding site" evidence="5">
    <location>
        <position position="285"/>
    </location>
    <ligand>
        <name>glyoxylate</name>
        <dbReference type="ChEBI" id="CHEBI:36655"/>
    </ligand>
</feature>
<accession>A0A1H7XAQ1</accession>
<evidence type="ECO:0000259" key="6">
    <source>
        <dbReference type="PROSITE" id="PS51349"/>
    </source>
</evidence>
<keyword evidence="2" id="KW-0560">Oxidoreductase</keyword>
<feature type="binding site" evidence="5">
    <location>
        <position position="130"/>
    </location>
    <ligand>
        <name>FMN</name>
        <dbReference type="ChEBI" id="CHEBI:58210"/>
    </ligand>
</feature>
<dbReference type="STRING" id="235985.SAMN05414137_12366"/>
<dbReference type="GO" id="GO:0010181">
    <property type="term" value="F:FMN binding"/>
    <property type="evidence" value="ECO:0007669"/>
    <property type="project" value="InterPro"/>
</dbReference>
<feature type="binding site" evidence="5">
    <location>
        <position position="189"/>
    </location>
    <ligand>
        <name>glyoxylate</name>
        <dbReference type="ChEBI" id="CHEBI:36655"/>
    </ligand>
</feature>
<reference evidence="8" key="1">
    <citation type="submission" date="2016-10" db="EMBL/GenBank/DDBJ databases">
        <authorList>
            <person name="Varghese N."/>
        </authorList>
    </citation>
    <scope>NUCLEOTIDE SEQUENCE [LARGE SCALE GENOMIC DNA]</scope>
    <source>
        <strain evidence="8">DSM 45096 / BCRC 16803 / CGMCC 4.1857 / CIP 109030 / JCM 12277 / KCTC 19219 / NBRC 100920 / 33214</strain>
    </source>
</reference>
<dbReference type="PROSITE" id="PS00557">
    <property type="entry name" value="FMN_HYDROXY_ACID_DH_1"/>
    <property type="match status" value="1"/>
</dbReference>
<proteinExistence type="inferred from homology"/>
<evidence type="ECO:0000256" key="2">
    <source>
        <dbReference type="ARBA" id="ARBA00023002"/>
    </source>
</evidence>
<dbReference type="PROSITE" id="PS51349">
    <property type="entry name" value="FMN_HYDROXY_ACID_DH_2"/>
    <property type="match status" value="1"/>
</dbReference>
<gene>
    <name evidence="7" type="ORF">SAMN05414137_12366</name>
</gene>
<feature type="binding site" evidence="5">
    <location>
        <position position="288"/>
    </location>
    <ligand>
        <name>glyoxylate</name>
        <dbReference type="ChEBI" id="CHEBI:36655"/>
    </ligand>
</feature>
<dbReference type="SUPFAM" id="SSF51395">
    <property type="entry name" value="FMN-linked oxidoreductases"/>
    <property type="match status" value="1"/>
</dbReference>
<dbReference type="InterPro" id="IPR008259">
    <property type="entry name" value="FMN_hydac_DH_AS"/>
</dbReference>
<evidence type="ECO:0000256" key="5">
    <source>
        <dbReference type="PIRSR" id="PIRSR000138-2"/>
    </source>
</evidence>
<feature type="binding site" evidence="5">
    <location>
        <position position="154"/>
    </location>
    <ligand>
        <name>glyoxylate</name>
        <dbReference type="ChEBI" id="CHEBI:36655"/>
    </ligand>
</feature>
<feature type="binding site" evidence="5">
    <location>
        <begin position="99"/>
        <end position="101"/>
    </location>
    <ligand>
        <name>FMN</name>
        <dbReference type="ChEBI" id="CHEBI:58210"/>
    </ligand>
</feature>
<comment type="cofactor">
    <cofactor evidence="1">
        <name>FMN</name>
        <dbReference type="ChEBI" id="CHEBI:58210"/>
    </cofactor>
</comment>
<dbReference type="PANTHER" id="PTHR10578:SF143">
    <property type="entry name" value="FMN-DEPENDENT ALPHA-HYDROXY ACID DEHYDROGENASE PB1A11.03"/>
    <property type="match status" value="1"/>
</dbReference>
<dbReference type="RefSeq" id="WP_042458177.1">
    <property type="nucleotide sequence ID" value="NZ_BBPN01000051.1"/>
</dbReference>
<dbReference type="EMBL" id="FOAZ01000023">
    <property type="protein sequence ID" value="SEM30725.1"/>
    <property type="molecule type" value="Genomic_DNA"/>
</dbReference>
<protein>
    <submittedName>
        <fullName evidence="7">FMN-dependent dehydrogenase, includes L-lactate dehydrogenase and type II isopentenyl diphosphate isomerase</fullName>
    </submittedName>
</protein>
<keyword evidence="5" id="KW-0288">FMN</keyword>
<dbReference type="PANTHER" id="PTHR10578">
    <property type="entry name" value="S -2-HYDROXY-ACID OXIDASE-RELATED"/>
    <property type="match status" value="1"/>
</dbReference>
<dbReference type="InterPro" id="IPR000262">
    <property type="entry name" value="FMN-dep_DH"/>
</dbReference>
<sequence>MSQQFGDYQNEIYFNGLFGRLPDLPMDFAELARRAEAALPPSVWSYVAGGAGNERTQEANVAAFDGWGLVPRMLVGATQRDLGVELFGRRLPTPLFLAPVGVIGICAQDGHGDLATARAAARTGVPMVASTLTVDPMEEVAKESGGTPGFFQLYTPTDRELAASLVQRAEAAGYAGIVVTLDTWVTGWRPRDLATGNFPQLRGHCLANYFSDPVFRSRLAKTPEEDPAGAVLTWTQLFGNPLAWNDLEWLRSLTRLPLILKGICHPEDARRAKDAGVDGLYCSNHGGRQANGGLPALDCLPGVVEAADGLPVLFDSGVRSGADVVKALALGATAVGIGRPYAYGLALGGTDGIVHVLRTLLAEADLIMAVDGYPTLADLRRDGALRRV</sequence>
<keyword evidence="8" id="KW-1185">Reference proteome</keyword>
<keyword evidence="5" id="KW-0285">Flavoprotein</keyword>
<dbReference type="InterPro" id="IPR037396">
    <property type="entry name" value="FMN_HAD"/>
</dbReference>
<dbReference type="PIRSF" id="PIRSF000138">
    <property type="entry name" value="Al-hdrx_acd_dh"/>
    <property type="match status" value="1"/>
</dbReference>
<feature type="domain" description="FMN hydroxy acid dehydrogenase" evidence="6">
    <location>
        <begin position="20"/>
        <end position="388"/>
    </location>
</feature>
<evidence type="ECO:0000313" key="7">
    <source>
        <dbReference type="EMBL" id="SEM30725.1"/>
    </source>
</evidence>
<name>A0A1H7XAQ1_STRJI</name>
<evidence type="ECO:0000313" key="8">
    <source>
        <dbReference type="Proteomes" id="UP000183015"/>
    </source>
</evidence>
<dbReference type="Gene3D" id="3.20.20.70">
    <property type="entry name" value="Aldolase class I"/>
    <property type="match status" value="1"/>
</dbReference>
<dbReference type="AlphaFoldDB" id="A0A1H7XAQ1"/>
<dbReference type="GO" id="GO:0016853">
    <property type="term" value="F:isomerase activity"/>
    <property type="evidence" value="ECO:0007669"/>
    <property type="project" value="UniProtKB-KW"/>
</dbReference>
<feature type="binding site" evidence="5">
    <location>
        <position position="180"/>
    </location>
    <ligand>
        <name>FMN</name>
        <dbReference type="ChEBI" id="CHEBI:58210"/>
    </ligand>
</feature>
<feature type="binding site" evidence="5">
    <location>
        <position position="283"/>
    </location>
    <ligand>
        <name>FMN</name>
        <dbReference type="ChEBI" id="CHEBI:58210"/>
    </ligand>
</feature>
<dbReference type="eggNOG" id="COG1304">
    <property type="taxonomic scope" value="Bacteria"/>
</dbReference>
<dbReference type="GO" id="GO:0016491">
    <property type="term" value="F:oxidoreductase activity"/>
    <property type="evidence" value="ECO:0007669"/>
    <property type="project" value="UniProtKB-KW"/>
</dbReference>
<feature type="binding site" evidence="5">
    <location>
        <begin position="315"/>
        <end position="319"/>
    </location>
    <ligand>
        <name>FMN</name>
        <dbReference type="ChEBI" id="CHEBI:58210"/>
    </ligand>
</feature>
<organism evidence="7 8">
    <name type="scientific">Streptacidiphilus jiangxiensis</name>
    <dbReference type="NCBI Taxonomy" id="235985"/>
    <lineage>
        <taxon>Bacteria</taxon>
        <taxon>Bacillati</taxon>
        <taxon>Actinomycetota</taxon>
        <taxon>Actinomycetes</taxon>
        <taxon>Kitasatosporales</taxon>
        <taxon>Streptomycetaceae</taxon>
        <taxon>Streptacidiphilus</taxon>
    </lineage>
</organism>